<organism evidence="3 4">
    <name type="scientific">Anaeramoeba flamelloides</name>
    <dbReference type="NCBI Taxonomy" id="1746091"/>
    <lineage>
        <taxon>Eukaryota</taxon>
        <taxon>Metamonada</taxon>
        <taxon>Anaeramoebidae</taxon>
        <taxon>Anaeramoeba</taxon>
    </lineage>
</organism>
<evidence type="ECO:0000256" key="1">
    <source>
        <dbReference type="SAM" id="Coils"/>
    </source>
</evidence>
<feature type="region of interest" description="Disordered" evidence="2">
    <location>
        <begin position="505"/>
        <end position="533"/>
    </location>
</feature>
<protein>
    <submittedName>
        <fullName evidence="3">Uncharacterized protein</fullName>
    </submittedName>
</protein>
<comment type="caution">
    <text evidence="3">The sequence shown here is derived from an EMBL/GenBank/DDBJ whole genome shotgun (WGS) entry which is preliminary data.</text>
</comment>
<gene>
    <name evidence="3" type="ORF">M0812_25977</name>
</gene>
<proteinExistence type="predicted"/>
<feature type="coiled-coil region" evidence="1">
    <location>
        <begin position="256"/>
        <end position="400"/>
    </location>
</feature>
<feature type="compositionally biased region" description="Basic residues" evidence="2">
    <location>
        <begin position="512"/>
        <end position="533"/>
    </location>
</feature>
<keyword evidence="1" id="KW-0175">Coiled coil</keyword>
<reference evidence="3" key="1">
    <citation type="submission" date="2022-08" db="EMBL/GenBank/DDBJ databases">
        <title>Novel sulphate-reducing endosymbionts in the free-living metamonad Anaeramoeba.</title>
        <authorList>
            <person name="Jerlstrom-Hultqvist J."/>
            <person name="Cepicka I."/>
            <person name="Gallot-Lavallee L."/>
            <person name="Salas-Leiva D."/>
            <person name="Curtis B.A."/>
            <person name="Zahonova K."/>
            <person name="Pipaliya S."/>
            <person name="Dacks J."/>
            <person name="Roger A.J."/>
        </authorList>
    </citation>
    <scope>NUCLEOTIDE SEQUENCE</scope>
    <source>
        <strain evidence="3">Busselton2</strain>
    </source>
</reference>
<sequence>MNRNQTRIQDKQIYSTFNNRKGIFQNKNDKDKLTDQNFYNTQSHPSTTKNNFFEKHKNLENSFSTNGYVNEQDRNEKYEKEKKILQMKRKNNPDLKVKEKQEFQTQKKKETHDLNTITKKIIDPNQLLGNQTVSLNNKPLLNGLGTAFNNENRNKYSLEEKLIRKQQKHNDVLNIKSPQKTYEEILRENAQLKKTLLDFTKLRQREKKQFESILKNKNIGTHIIKNDKSDQEKRIKKLVFLNIQKSKEIMISRDLLGKLKKNLEDLRIGLSELENKFQNNSVQLKNLKIKNNEQQNKIQQLESKNYSLEKKLAKVKEINKILFGNNTQKSNCIDELKLQIVKQQQKLQKTKKYKKQRDNLNETFHQMNNSQIIQKQNHNIEKYIQNAQAINKQFDKTLNQIKHNTKNYNLDQETNNYKNSKQTLTGEKKHKKLIQAIEKESKDWKEEIINNQYIVSDLFKKKCCEINNKNIQIQKLTEENANLQKVLLEKENQLLKKYQFVTINNPKPPKSLYKKKKKHNNKHHKKKKHHHRK</sequence>
<evidence type="ECO:0000256" key="2">
    <source>
        <dbReference type="SAM" id="MobiDB-lite"/>
    </source>
</evidence>
<feature type="coiled-coil region" evidence="1">
    <location>
        <begin position="427"/>
        <end position="493"/>
    </location>
</feature>
<dbReference type="EMBL" id="JANTQA010000060">
    <property type="protein sequence ID" value="KAJ3428344.1"/>
    <property type="molecule type" value="Genomic_DNA"/>
</dbReference>
<accession>A0AAV7YI53</accession>
<name>A0AAV7YI53_9EUKA</name>
<evidence type="ECO:0000313" key="4">
    <source>
        <dbReference type="Proteomes" id="UP001146793"/>
    </source>
</evidence>
<evidence type="ECO:0000313" key="3">
    <source>
        <dbReference type="EMBL" id="KAJ3428344.1"/>
    </source>
</evidence>
<dbReference type="AlphaFoldDB" id="A0AAV7YI53"/>
<dbReference type="Proteomes" id="UP001146793">
    <property type="component" value="Unassembled WGS sequence"/>
</dbReference>